<dbReference type="InterPro" id="IPR005471">
    <property type="entry name" value="Tscrpt_reg_IclR_N"/>
</dbReference>
<organism evidence="5 6">
    <name type="scientific">Lichenicola cladoniae</name>
    <dbReference type="NCBI Taxonomy" id="1484109"/>
    <lineage>
        <taxon>Bacteria</taxon>
        <taxon>Pseudomonadati</taxon>
        <taxon>Pseudomonadota</taxon>
        <taxon>Alphaproteobacteria</taxon>
        <taxon>Acetobacterales</taxon>
        <taxon>Acetobacteraceae</taxon>
        <taxon>Lichenicola</taxon>
    </lineage>
</organism>
<keyword evidence="2" id="KW-0804">Transcription</keyword>
<dbReference type="InterPro" id="IPR050707">
    <property type="entry name" value="HTH_MetabolicPath_Reg"/>
</dbReference>
<keyword evidence="3" id="KW-0472">Membrane</keyword>
<keyword evidence="6" id="KW-1185">Reference proteome</keyword>
<keyword evidence="3" id="KW-1133">Transmembrane helix</keyword>
<dbReference type="SMART" id="SM00346">
    <property type="entry name" value="HTH_ICLR"/>
    <property type="match status" value="1"/>
</dbReference>
<name>A0A6M8HRJ2_9PROT</name>
<dbReference type="Proteomes" id="UP000500767">
    <property type="component" value="Chromosome"/>
</dbReference>
<keyword evidence="1" id="KW-0805">Transcription regulation</keyword>
<feature type="domain" description="HTH iclR-type" evidence="4">
    <location>
        <begin position="9"/>
        <end position="71"/>
    </location>
</feature>
<protein>
    <submittedName>
        <fullName evidence="5">Helix-turn-helix domain-containing protein</fullName>
    </submittedName>
</protein>
<dbReference type="InterPro" id="IPR029016">
    <property type="entry name" value="GAF-like_dom_sf"/>
</dbReference>
<dbReference type="SUPFAM" id="SSF46785">
    <property type="entry name" value="Winged helix' DNA-binding domain"/>
    <property type="match status" value="1"/>
</dbReference>
<accession>A0A6M8HRJ2</accession>
<gene>
    <name evidence="5" type="ORF">HN018_14555</name>
</gene>
<evidence type="ECO:0000256" key="2">
    <source>
        <dbReference type="ARBA" id="ARBA00023163"/>
    </source>
</evidence>
<keyword evidence="3" id="KW-0812">Transmembrane</keyword>
<feature type="transmembrane region" description="Helical" evidence="3">
    <location>
        <begin position="21"/>
        <end position="40"/>
    </location>
</feature>
<dbReference type="GO" id="GO:0045892">
    <property type="term" value="P:negative regulation of DNA-templated transcription"/>
    <property type="evidence" value="ECO:0007669"/>
    <property type="project" value="TreeGrafter"/>
</dbReference>
<dbReference type="InterPro" id="IPR036388">
    <property type="entry name" value="WH-like_DNA-bd_sf"/>
</dbReference>
<dbReference type="PANTHER" id="PTHR30136:SF35">
    <property type="entry name" value="HTH-TYPE TRANSCRIPTIONAL REGULATOR RV1719"/>
    <property type="match status" value="1"/>
</dbReference>
<evidence type="ECO:0000313" key="6">
    <source>
        <dbReference type="Proteomes" id="UP000500767"/>
    </source>
</evidence>
<dbReference type="EMBL" id="CP053708">
    <property type="protein sequence ID" value="QKE91103.1"/>
    <property type="molecule type" value="Genomic_DNA"/>
</dbReference>
<dbReference type="InterPro" id="IPR036390">
    <property type="entry name" value="WH_DNA-bd_sf"/>
</dbReference>
<proteinExistence type="predicted"/>
<dbReference type="Gene3D" id="1.10.10.10">
    <property type="entry name" value="Winged helix-like DNA-binding domain superfamily/Winged helix DNA-binding domain"/>
    <property type="match status" value="1"/>
</dbReference>
<dbReference type="Pfam" id="PF09339">
    <property type="entry name" value="HTH_IclR"/>
    <property type="match status" value="1"/>
</dbReference>
<dbReference type="KEGG" id="lck:HN018_14555"/>
<evidence type="ECO:0000256" key="1">
    <source>
        <dbReference type="ARBA" id="ARBA00023015"/>
    </source>
</evidence>
<dbReference type="RefSeq" id="WP_171833374.1">
    <property type="nucleotide sequence ID" value="NZ_CP053708.1"/>
</dbReference>
<dbReference type="GO" id="GO:0003677">
    <property type="term" value="F:DNA binding"/>
    <property type="evidence" value="ECO:0007669"/>
    <property type="project" value="UniProtKB-KW"/>
</dbReference>
<evidence type="ECO:0000313" key="5">
    <source>
        <dbReference type="EMBL" id="QKE91103.1"/>
    </source>
</evidence>
<dbReference type="GO" id="GO:0003700">
    <property type="term" value="F:DNA-binding transcription factor activity"/>
    <property type="evidence" value="ECO:0007669"/>
    <property type="project" value="TreeGrafter"/>
</dbReference>
<dbReference type="AlphaFoldDB" id="A0A6M8HRJ2"/>
<dbReference type="SUPFAM" id="SSF55781">
    <property type="entry name" value="GAF domain-like"/>
    <property type="match status" value="1"/>
</dbReference>
<evidence type="ECO:0000256" key="3">
    <source>
        <dbReference type="SAM" id="Phobius"/>
    </source>
</evidence>
<reference evidence="5 6" key="1">
    <citation type="journal article" date="2014" name="World J. Microbiol. Biotechnol.">
        <title>Biodiversity and physiological characteristics of Antarctic and Arctic lichens-associated bacteria.</title>
        <authorList>
            <person name="Lee Y.M."/>
            <person name="Kim E.H."/>
            <person name="Lee H.K."/>
            <person name="Hong S.G."/>
        </authorList>
    </citation>
    <scope>NUCLEOTIDE SEQUENCE [LARGE SCALE GENOMIC DNA]</scope>
    <source>
        <strain evidence="5 6">PAMC 26569</strain>
    </source>
</reference>
<dbReference type="PANTHER" id="PTHR30136">
    <property type="entry name" value="HELIX-TURN-HELIX TRANSCRIPTIONAL REGULATOR, ICLR FAMILY"/>
    <property type="match status" value="1"/>
</dbReference>
<sequence>MTAENREGVQVIRRAASILRLLAGNPAGLSLGAIAAAVVLPRSTVQRIVDALQADDLVEPAGPGGGTRLGPAIAFLAAALVTEPLILLREEMQRLREATGETIALTALQDGHPTIIDAAPGSQELRIVLTLGTRLALTTSSAQSMLADPPGTLAFDEEGTTTGVSAVSAAFRQKGSRYALTVIGPADRFRRRRDSWIAELEKTRARLAGRLD</sequence>
<evidence type="ECO:0000259" key="4">
    <source>
        <dbReference type="PROSITE" id="PS51077"/>
    </source>
</evidence>
<dbReference type="Gene3D" id="3.30.450.40">
    <property type="match status" value="2"/>
</dbReference>
<dbReference type="PROSITE" id="PS51077">
    <property type="entry name" value="HTH_ICLR"/>
    <property type="match status" value="1"/>
</dbReference>
<feature type="transmembrane region" description="Helical" evidence="3">
    <location>
        <begin position="69"/>
        <end position="88"/>
    </location>
</feature>